<dbReference type="HOGENOM" id="CLU_2605729_0_0_1"/>
<feature type="compositionally biased region" description="Basic and acidic residues" evidence="1">
    <location>
        <begin position="1"/>
        <end position="27"/>
    </location>
</feature>
<dbReference type="EMBL" id="KB707755">
    <property type="protein sequence ID" value="EMR89252.1"/>
    <property type="molecule type" value="Genomic_DNA"/>
</dbReference>
<sequence>MKKDLEMRDLGMYGREREEEGEVRGPEGVKIAGRKAEPVTVKLCSDDAEMLVRGAKVASISQTEEPGSPAFERLSPILE</sequence>
<gene>
    <name evidence="2" type="ORF">BcDW1_2123</name>
</gene>
<proteinExistence type="predicted"/>
<feature type="region of interest" description="Disordered" evidence="1">
    <location>
        <begin position="1"/>
        <end position="29"/>
    </location>
</feature>
<name>M7UZ92_BOTF1</name>
<dbReference type="AlphaFoldDB" id="M7UZ92"/>
<evidence type="ECO:0000313" key="2">
    <source>
        <dbReference type="EMBL" id="EMR89252.1"/>
    </source>
</evidence>
<evidence type="ECO:0000313" key="3">
    <source>
        <dbReference type="Proteomes" id="UP000012045"/>
    </source>
</evidence>
<accession>M7UZ92</accession>
<dbReference type="Proteomes" id="UP000012045">
    <property type="component" value="Unassembled WGS sequence"/>
</dbReference>
<evidence type="ECO:0000256" key="1">
    <source>
        <dbReference type="SAM" id="MobiDB-lite"/>
    </source>
</evidence>
<organism evidence="2 3">
    <name type="scientific">Botryotinia fuckeliana (strain BcDW1)</name>
    <name type="common">Noble rot fungus</name>
    <name type="synonym">Botrytis cinerea</name>
    <dbReference type="NCBI Taxonomy" id="1290391"/>
    <lineage>
        <taxon>Eukaryota</taxon>
        <taxon>Fungi</taxon>
        <taxon>Dikarya</taxon>
        <taxon>Ascomycota</taxon>
        <taxon>Pezizomycotina</taxon>
        <taxon>Leotiomycetes</taxon>
        <taxon>Helotiales</taxon>
        <taxon>Sclerotiniaceae</taxon>
        <taxon>Botrytis</taxon>
    </lineage>
</organism>
<reference evidence="3" key="1">
    <citation type="journal article" date="2013" name="Genome Announc.">
        <title>Draft genome sequence of Botrytis cinerea BcDW1, inoculum for noble rot of grape berries.</title>
        <authorList>
            <person name="Blanco-Ulate B."/>
            <person name="Allen G."/>
            <person name="Powell A.L."/>
            <person name="Cantu D."/>
        </authorList>
    </citation>
    <scope>NUCLEOTIDE SEQUENCE [LARGE SCALE GENOMIC DNA]</scope>
    <source>
        <strain evidence="3">BcDW1</strain>
    </source>
</reference>
<protein>
    <submittedName>
        <fullName evidence="2">Uncharacterized protein</fullName>
    </submittedName>
</protein>